<sequence>MTKDEIFKLIEDNGLTLHGDIEHFAALVADRVYAQYLEQPTPSQSGVISITVPEPVAYLCENAAGHRYFRWKKPSGIYKPIALYTKEQA</sequence>
<name>A0A6J5SIJ8_9CAUD</name>
<dbReference type="EMBL" id="LR797415">
    <property type="protein sequence ID" value="CAB4214429.1"/>
    <property type="molecule type" value="Genomic_DNA"/>
</dbReference>
<organism evidence="1">
    <name type="scientific">uncultured Caudovirales phage</name>
    <dbReference type="NCBI Taxonomy" id="2100421"/>
    <lineage>
        <taxon>Viruses</taxon>
        <taxon>Duplodnaviria</taxon>
        <taxon>Heunggongvirae</taxon>
        <taxon>Uroviricota</taxon>
        <taxon>Caudoviricetes</taxon>
        <taxon>Peduoviridae</taxon>
        <taxon>Maltschvirus</taxon>
        <taxon>Maltschvirus maltsch</taxon>
    </lineage>
</organism>
<accession>A0A6J5SIJ8</accession>
<evidence type="ECO:0000313" key="2">
    <source>
        <dbReference type="EMBL" id="CAB5229468.1"/>
    </source>
</evidence>
<reference evidence="1" key="1">
    <citation type="submission" date="2020-05" db="EMBL/GenBank/DDBJ databases">
        <authorList>
            <person name="Chiriac C."/>
            <person name="Salcher M."/>
            <person name="Ghai R."/>
            <person name="Kavagutti S V."/>
        </authorList>
    </citation>
    <scope>NUCLEOTIDE SEQUENCE</scope>
</reference>
<dbReference type="EMBL" id="LR798403">
    <property type="protein sequence ID" value="CAB5229468.1"/>
    <property type="molecule type" value="Genomic_DNA"/>
</dbReference>
<protein>
    <submittedName>
        <fullName evidence="1">Uncharacterized protein</fullName>
    </submittedName>
</protein>
<evidence type="ECO:0000313" key="1">
    <source>
        <dbReference type="EMBL" id="CAB4214429.1"/>
    </source>
</evidence>
<proteinExistence type="predicted"/>
<gene>
    <name evidence="1" type="ORF">UFOVP1466_44</name>
    <name evidence="2" type="ORF">UFOVP1554_4</name>
</gene>